<dbReference type="PROSITE" id="PS51409">
    <property type="entry name" value="ARGINASE_2"/>
    <property type="match status" value="1"/>
</dbReference>
<proteinExistence type="inferred from homology"/>
<dbReference type="PANTHER" id="PTHR11358">
    <property type="entry name" value="ARGINASE/AGMATINASE"/>
    <property type="match status" value="1"/>
</dbReference>
<dbReference type="PROSITE" id="PS01053">
    <property type="entry name" value="ARGINASE_1"/>
    <property type="match status" value="1"/>
</dbReference>
<feature type="region of interest" description="Disordered" evidence="5">
    <location>
        <begin position="1"/>
        <end position="27"/>
    </location>
</feature>
<evidence type="ECO:0000256" key="4">
    <source>
        <dbReference type="RuleBase" id="RU003684"/>
    </source>
</evidence>
<evidence type="ECO:0000256" key="1">
    <source>
        <dbReference type="ARBA" id="ARBA00009227"/>
    </source>
</evidence>
<accession>A0A2T5B3M4</accession>
<dbReference type="Gene3D" id="3.40.800.10">
    <property type="entry name" value="Ureohydrolase domain"/>
    <property type="match status" value="1"/>
</dbReference>
<sequence length="411" mass="45073">MGNGPHDHHHHGGDHSHSHADETRNSTDGRQALERLSRISQKKQAEETARSLELGLEAASSVVDRSISLFSRGHQPAFAGINTFMKVPYCEDIRKIGQYEAAFVGAPFDSATTYRPGTRFGPQAVRRISALYDGYWFDGGVDIYEELDLCDAGDIFVIPGNIEKTFDQVTKAVSHIYTSGVFPIICGGDHSLGFPNVRGIAPHIDGNVGIIHIDRHIDIQEKDMDERMHTTPWFWTTHEGRETSHRDHSHMHDVGLPNCHPKNLVQLGIGGWYGNRPGSAVAHRRGTSVMTMFDLEKHGPRKVAEMALEMAWEGCKAVYLSFDIDSIDPGFAPGTGSPEPGGLLPREAFEIIRTIAAEGLCGMEVVEVSPPYDVNDNTAQLACRVILDTLGTLIANNKLGHRDKAKAGNPG</sequence>
<comment type="similarity">
    <text evidence="1">Belongs to the arginase family. Agmatinase subfamily.</text>
</comment>
<dbReference type="InterPro" id="IPR006035">
    <property type="entry name" value="Ureohydrolase"/>
</dbReference>
<dbReference type="EMBL" id="PZZZ01000006">
    <property type="protein sequence ID" value="PTM93560.1"/>
    <property type="molecule type" value="Genomic_DNA"/>
</dbReference>
<keyword evidence="2" id="KW-0479">Metal-binding</keyword>
<dbReference type="GO" id="GO:0046872">
    <property type="term" value="F:metal ion binding"/>
    <property type="evidence" value="ECO:0007669"/>
    <property type="project" value="UniProtKB-KW"/>
</dbReference>
<dbReference type="GO" id="GO:0033389">
    <property type="term" value="P:putrescine biosynthetic process from arginine, via agmatine"/>
    <property type="evidence" value="ECO:0007669"/>
    <property type="project" value="TreeGrafter"/>
</dbReference>
<evidence type="ECO:0000256" key="5">
    <source>
        <dbReference type="SAM" id="MobiDB-lite"/>
    </source>
</evidence>
<evidence type="ECO:0000256" key="2">
    <source>
        <dbReference type="ARBA" id="ARBA00022723"/>
    </source>
</evidence>
<protein>
    <submittedName>
        <fullName evidence="6">Agmatinase</fullName>
    </submittedName>
</protein>
<reference evidence="6 7" key="1">
    <citation type="submission" date="2018-04" db="EMBL/GenBank/DDBJ databases">
        <title>Genomic Encyclopedia of Type Strains, Phase IV (KMG-IV): sequencing the most valuable type-strain genomes for metagenomic binning, comparative biology and taxonomic classification.</title>
        <authorList>
            <person name="Goeker M."/>
        </authorList>
    </citation>
    <scope>NUCLEOTIDE SEQUENCE [LARGE SCALE GENOMIC DNA]</scope>
    <source>
        <strain evidence="6 7">DSM 7138</strain>
    </source>
</reference>
<dbReference type="InterPro" id="IPR020855">
    <property type="entry name" value="Ureohydrolase_Mn_BS"/>
</dbReference>
<dbReference type="GO" id="GO:0008783">
    <property type="term" value="F:agmatinase activity"/>
    <property type="evidence" value="ECO:0007669"/>
    <property type="project" value="TreeGrafter"/>
</dbReference>
<organism evidence="6 7">
    <name type="scientific">Mycoplana dimorpha</name>
    <dbReference type="NCBI Taxonomy" id="28320"/>
    <lineage>
        <taxon>Bacteria</taxon>
        <taxon>Pseudomonadati</taxon>
        <taxon>Pseudomonadota</taxon>
        <taxon>Alphaproteobacteria</taxon>
        <taxon>Hyphomicrobiales</taxon>
        <taxon>Rhizobiaceae</taxon>
        <taxon>Mycoplana</taxon>
    </lineage>
</organism>
<dbReference type="PRINTS" id="PR00116">
    <property type="entry name" value="ARGINASE"/>
</dbReference>
<comment type="caution">
    <text evidence="6">The sequence shown here is derived from an EMBL/GenBank/DDBJ whole genome shotgun (WGS) entry which is preliminary data.</text>
</comment>
<evidence type="ECO:0000313" key="7">
    <source>
        <dbReference type="Proteomes" id="UP000241247"/>
    </source>
</evidence>
<dbReference type="RefSeq" id="WP_170115913.1">
    <property type="nucleotide sequence ID" value="NZ_JBHEEX010000005.1"/>
</dbReference>
<gene>
    <name evidence="6" type="ORF">C7449_106246</name>
</gene>
<dbReference type="Proteomes" id="UP000241247">
    <property type="component" value="Unassembled WGS sequence"/>
</dbReference>
<keyword evidence="7" id="KW-1185">Reference proteome</keyword>
<evidence type="ECO:0000313" key="6">
    <source>
        <dbReference type="EMBL" id="PTM93560.1"/>
    </source>
</evidence>
<keyword evidence="3 4" id="KW-0378">Hydrolase</keyword>
<dbReference type="CDD" id="cd09990">
    <property type="entry name" value="Agmatinase-like"/>
    <property type="match status" value="1"/>
</dbReference>
<feature type="compositionally biased region" description="Basic and acidic residues" evidence="5">
    <location>
        <begin position="13"/>
        <end position="27"/>
    </location>
</feature>
<evidence type="ECO:0000256" key="3">
    <source>
        <dbReference type="ARBA" id="ARBA00022801"/>
    </source>
</evidence>
<dbReference type="SUPFAM" id="SSF52768">
    <property type="entry name" value="Arginase/deacetylase"/>
    <property type="match status" value="1"/>
</dbReference>
<dbReference type="InterPro" id="IPR023696">
    <property type="entry name" value="Ureohydrolase_dom_sf"/>
</dbReference>
<name>A0A2T5B3M4_MYCDI</name>
<dbReference type="Pfam" id="PF00491">
    <property type="entry name" value="Arginase"/>
    <property type="match status" value="1"/>
</dbReference>
<dbReference type="PANTHER" id="PTHR11358:SF26">
    <property type="entry name" value="GUANIDINO ACID HYDROLASE, MITOCHONDRIAL"/>
    <property type="match status" value="1"/>
</dbReference>
<dbReference type="AlphaFoldDB" id="A0A2T5B3M4"/>